<evidence type="ECO:0008006" key="3">
    <source>
        <dbReference type="Google" id="ProtNLM"/>
    </source>
</evidence>
<proteinExistence type="predicted"/>
<dbReference type="RefSeq" id="WP_378242661.1">
    <property type="nucleotide sequence ID" value="NZ_JBHRWK010000055.1"/>
</dbReference>
<name>A0ABV7P3T4_9PSEU</name>
<protein>
    <recommendedName>
        <fullName evidence="3">DUF4440 domain-containing protein</fullName>
    </recommendedName>
</protein>
<dbReference type="InterPro" id="IPR032710">
    <property type="entry name" value="NTF2-like_dom_sf"/>
</dbReference>
<keyword evidence="2" id="KW-1185">Reference proteome</keyword>
<comment type="caution">
    <text evidence="1">The sequence shown here is derived from an EMBL/GenBank/DDBJ whole genome shotgun (WGS) entry which is preliminary data.</text>
</comment>
<dbReference type="SUPFAM" id="SSF54427">
    <property type="entry name" value="NTF2-like"/>
    <property type="match status" value="1"/>
</dbReference>
<reference evidence="2" key="1">
    <citation type="journal article" date="2019" name="Int. J. Syst. Evol. Microbiol.">
        <title>The Global Catalogue of Microorganisms (GCM) 10K type strain sequencing project: providing services to taxonomists for standard genome sequencing and annotation.</title>
        <authorList>
            <consortium name="The Broad Institute Genomics Platform"/>
            <consortium name="The Broad Institute Genome Sequencing Center for Infectious Disease"/>
            <person name="Wu L."/>
            <person name="Ma J."/>
        </authorList>
    </citation>
    <scope>NUCLEOTIDE SEQUENCE [LARGE SCALE GENOMIC DNA]</scope>
    <source>
        <strain evidence="2">CGMCC 4.7676</strain>
    </source>
</reference>
<evidence type="ECO:0000313" key="2">
    <source>
        <dbReference type="Proteomes" id="UP001595645"/>
    </source>
</evidence>
<dbReference type="EMBL" id="JBHRWK010000055">
    <property type="protein sequence ID" value="MFC3453759.1"/>
    <property type="molecule type" value="Genomic_DNA"/>
</dbReference>
<sequence>MLTDEPAAARSFYENVLHDRVVVLLIDRKPIQEREAALSALCGATWTAHSLADLSAARLSRVVGAVNYRVAATKDGVPYSARVSSVYVRRYDGWKLTFHQHVSW</sequence>
<organism evidence="1 2">
    <name type="scientific">Amycolatopsis speibonae</name>
    <dbReference type="NCBI Taxonomy" id="1450224"/>
    <lineage>
        <taxon>Bacteria</taxon>
        <taxon>Bacillati</taxon>
        <taxon>Actinomycetota</taxon>
        <taxon>Actinomycetes</taxon>
        <taxon>Pseudonocardiales</taxon>
        <taxon>Pseudonocardiaceae</taxon>
        <taxon>Amycolatopsis</taxon>
    </lineage>
</organism>
<accession>A0ABV7P3T4</accession>
<gene>
    <name evidence="1" type="ORF">ACFOSH_30340</name>
</gene>
<evidence type="ECO:0000313" key="1">
    <source>
        <dbReference type="EMBL" id="MFC3453759.1"/>
    </source>
</evidence>
<dbReference type="Proteomes" id="UP001595645">
    <property type="component" value="Unassembled WGS sequence"/>
</dbReference>